<evidence type="ECO:0000256" key="1">
    <source>
        <dbReference type="SAM" id="MobiDB-lite"/>
    </source>
</evidence>
<dbReference type="OrthoDB" id="4570646at2"/>
<dbReference type="Proteomes" id="UP000190539">
    <property type="component" value="Unassembled WGS sequence"/>
</dbReference>
<feature type="compositionally biased region" description="Polar residues" evidence="1">
    <location>
        <begin position="1"/>
        <end position="19"/>
    </location>
</feature>
<dbReference type="InterPro" id="IPR007278">
    <property type="entry name" value="DUF397"/>
</dbReference>
<gene>
    <name evidence="3" type="ORF">B1H18_09860</name>
</gene>
<dbReference type="Pfam" id="PF04149">
    <property type="entry name" value="DUF397"/>
    <property type="match status" value="1"/>
</dbReference>
<accession>A0A1V4AB79</accession>
<organism evidence="3 4">
    <name type="scientific">Streptomyces tsukubensis</name>
    <dbReference type="NCBI Taxonomy" id="83656"/>
    <lineage>
        <taxon>Bacteria</taxon>
        <taxon>Bacillati</taxon>
        <taxon>Actinomycetota</taxon>
        <taxon>Actinomycetes</taxon>
        <taxon>Kitasatosporales</taxon>
        <taxon>Streptomycetaceae</taxon>
        <taxon>Streptomyces</taxon>
    </lineage>
</organism>
<keyword evidence="4" id="KW-1185">Reference proteome</keyword>
<sequence>MRATEALSTTQWRKSSYSGQEEGEACVEIADGVTGLIPVRDSKTPLAPNLAFTRNAWSTFVGSLKNDSTPTV</sequence>
<proteinExistence type="predicted"/>
<evidence type="ECO:0000313" key="3">
    <source>
        <dbReference type="EMBL" id="OON81098.1"/>
    </source>
</evidence>
<feature type="domain" description="DUF397" evidence="2">
    <location>
        <begin position="10"/>
        <end position="65"/>
    </location>
</feature>
<dbReference type="EMBL" id="MVFC01000005">
    <property type="protein sequence ID" value="OON81098.1"/>
    <property type="molecule type" value="Genomic_DNA"/>
</dbReference>
<evidence type="ECO:0000259" key="2">
    <source>
        <dbReference type="Pfam" id="PF04149"/>
    </source>
</evidence>
<reference evidence="3 4" key="1">
    <citation type="submission" date="2017-02" db="EMBL/GenBank/DDBJ databases">
        <title>Draft Genome Sequence of Streptomyces tsukubaensis F601, a Producer of the immunosuppressant tacrolimus FK506.</title>
        <authorList>
            <person name="Zong G."/>
            <person name="Zhong C."/>
            <person name="Fu J."/>
            <person name="Qin R."/>
            <person name="Cao G."/>
        </authorList>
    </citation>
    <scope>NUCLEOTIDE SEQUENCE [LARGE SCALE GENOMIC DNA]</scope>
    <source>
        <strain evidence="3 4">F601</strain>
    </source>
</reference>
<dbReference type="STRING" id="83656.B1H18_09860"/>
<name>A0A1V4AB79_9ACTN</name>
<dbReference type="AlphaFoldDB" id="A0A1V4AB79"/>
<feature type="region of interest" description="Disordered" evidence="1">
    <location>
        <begin position="1"/>
        <end position="23"/>
    </location>
</feature>
<dbReference type="RefSeq" id="WP_077966763.1">
    <property type="nucleotide sequence ID" value="NZ_CP045178.1"/>
</dbReference>
<evidence type="ECO:0000313" key="4">
    <source>
        <dbReference type="Proteomes" id="UP000190539"/>
    </source>
</evidence>
<comment type="caution">
    <text evidence="3">The sequence shown here is derived from an EMBL/GenBank/DDBJ whole genome shotgun (WGS) entry which is preliminary data.</text>
</comment>
<protein>
    <submittedName>
        <fullName evidence="3">DUF397 domain-containing protein</fullName>
    </submittedName>
</protein>